<keyword evidence="4 8" id="KW-0378">Hydrolase</keyword>
<organism evidence="10 11">
    <name type="scientific">Musa balbisiana</name>
    <name type="common">Banana</name>
    <dbReference type="NCBI Taxonomy" id="52838"/>
    <lineage>
        <taxon>Eukaryota</taxon>
        <taxon>Viridiplantae</taxon>
        <taxon>Streptophyta</taxon>
        <taxon>Embryophyta</taxon>
        <taxon>Tracheophyta</taxon>
        <taxon>Spermatophyta</taxon>
        <taxon>Magnoliopsida</taxon>
        <taxon>Liliopsida</taxon>
        <taxon>Zingiberales</taxon>
        <taxon>Musaceae</taxon>
        <taxon>Musa</taxon>
    </lineage>
</organism>
<dbReference type="PROSITE" id="PS00503">
    <property type="entry name" value="PECTINESTERASE_2"/>
    <property type="match status" value="1"/>
</dbReference>
<comment type="catalytic activity">
    <reaction evidence="6 8">
        <text>[(1-&gt;4)-alpha-D-galacturonosyl methyl ester](n) + n H2O = [(1-&gt;4)-alpha-D-galacturonosyl](n) + n methanol + n H(+)</text>
        <dbReference type="Rhea" id="RHEA:22380"/>
        <dbReference type="Rhea" id="RHEA-COMP:14570"/>
        <dbReference type="Rhea" id="RHEA-COMP:14573"/>
        <dbReference type="ChEBI" id="CHEBI:15377"/>
        <dbReference type="ChEBI" id="CHEBI:15378"/>
        <dbReference type="ChEBI" id="CHEBI:17790"/>
        <dbReference type="ChEBI" id="CHEBI:140522"/>
        <dbReference type="ChEBI" id="CHEBI:140523"/>
        <dbReference type="EC" id="3.1.1.11"/>
    </reaction>
</comment>
<dbReference type="EC" id="3.1.1.11" evidence="3 8"/>
<dbReference type="GO" id="GO:0030599">
    <property type="term" value="F:pectinesterase activity"/>
    <property type="evidence" value="ECO:0007669"/>
    <property type="project" value="UniProtKB-UniRule"/>
</dbReference>
<feature type="domain" description="Pectinesterase catalytic" evidence="9">
    <location>
        <begin position="273"/>
        <end position="471"/>
    </location>
</feature>
<comment type="pathway">
    <text evidence="1 8">Glycan metabolism; pectin degradation; 2-dehydro-3-deoxy-D-gluconate from pectin: step 1/5.</text>
</comment>
<dbReference type="SUPFAM" id="SSF51126">
    <property type="entry name" value="Pectin lyase-like"/>
    <property type="match status" value="1"/>
</dbReference>
<dbReference type="GO" id="GO:0045490">
    <property type="term" value="P:pectin catabolic process"/>
    <property type="evidence" value="ECO:0007669"/>
    <property type="project" value="UniProtKB-UniRule"/>
</dbReference>
<evidence type="ECO:0000313" key="10">
    <source>
        <dbReference type="EMBL" id="THU44308.1"/>
    </source>
</evidence>
<dbReference type="InterPro" id="IPR011050">
    <property type="entry name" value="Pectin_lyase_fold/virulence"/>
</dbReference>
<reference evidence="10 11" key="1">
    <citation type="journal article" date="2019" name="Nat. Plants">
        <title>Genome sequencing of Musa balbisiana reveals subgenome evolution and function divergence in polyploid bananas.</title>
        <authorList>
            <person name="Yao X."/>
        </authorList>
    </citation>
    <scope>NUCLEOTIDE SEQUENCE [LARGE SCALE GENOMIC DNA]</scope>
    <source>
        <strain evidence="11">cv. DH-PKW</strain>
        <tissue evidence="10">Leaves</tissue>
    </source>
</reference>
<comment type="similarity">
    <text evidence="2">Belongs to the pectinesterase family.</text>
</comment>
<gene>
    <name evidence="10" type="ORF">C4D60_Mb02t06050</name>
</gene>
<feature type="active site" evidence="7">
    <location>
        <position position="322"/>
    </location>
</feature>
<dbReference type="AlphaFoldDB" id="A0A4S8I8L2"/>
<comment type="caution">
    <text evidence="10">The sequence shown here is derived from an EMBL/GenBank/DDBJ whole genome shotgun (WGS) entry which is preliminary data.</text>
</comment>
<dbReference type="PANTHER" id="PTHR31321">
    <property type="entry name" value="ACYL-COA THIOESTER HYDROLASE YBHC-RELATED"/>
    <property type="match status" value="1"/>
</dbReference>
<dbReference type="InterPro" id="IPR033131">
    <property type="entry name" value="Pectinesterase_Asp_AS"/>
</dbReference>
<dbReference type="EMBL" id="PYDT01000011">
    <property type="protein sequence ID" value="THU44308.1"/>
    <property type="molecule type" value="Genomic_DNA"/>
</dbReference>
<evidence type="ECO:0000256" key="4">
    <source>
        <dbReference type="ARBA" id="ARBA00022801"/>
    </source>
</evidence>
<dbReference type="InterPro" id="IPR012334">
    <property type="entry name" value="Pectin_lyas_fold"/>
</dbReference>
<evidence type="ECO:0000313" key="11">
    <source>
        <dbReference type="Proteomes" id="UP000317650"/>
    </source>
</evidence>
<evidence type="ECO:0000256" key="5">
    <source>
        <dbReference type="ARBA" id="ARBA00023085"/>
    </source>
</evidence>
<evidence type="ECO:0000256" key="7">
    <source>
        <dbReference type="PROSITE-ProRule" id="PRU10040"/>
    </source>
</evidence>
<evidence type="ECO:0000256" key="3">
    <source>
        <dbReference type="ARBA" id="ARBA00013229"/>
    </source>
</evidence>
<dbReference type="Gene3D" id="2.160.20.10">
    <property type="entry name" value="Single-stranded right-handed beta-helix, Pectin lyase-like"/>
    <property type="match status" value="1"/>
</dbReference>
<name>A0A4S8I8L2_MUSBA</name>
<dbReference type="UniPathway" id="UPA00545">
    <property type="reaction ID" value="UER00823"/>
</dbReference>
<dbReference type="Pfam" id="PF01095">
    <property type="entry name" value="Pectinesterase"/>
    <property type="match status" value="1"/>
</dbReference>
<dbReference type="PANTHER" id="PTHR31321:SF73">
    <property type="entry name" value="PECTINESTERASE 14-RELATED"/>
    <property type="match status" value="1"/>
</dbReference>
<keyword evidence="5 8" id="KW-0063">Aspartyl esterase</keyword>
<keyword evidence="11" id="KW-1185">Reference proteome</keyword>
<protein>
    <recommendedName>
        <fullName evidence="3 8">Pectinesterase</fullName>
        <ecNumber evidence="3 8">3.1.1.11</ecNumber>
    </recommendedName>
</protein>
<dbReference type="Proteomes" id="UP000317650">
    <property type="component" value="Chromosome 2"/>
</dbReference>
<dbReference type="STRING" id="52838.A0A4S8I8L2"/>
<evidence type="ECO:0000259" key="9">
    <source>
        <dbReference type="Pfam" id="PF01095"/>
    </source>
</evidence>
<accession>A0A4S8I8L2</accession>
<dbReference type="GO" id="GO:0042545">
    <property type="term" value="P:cell wall modification"/>
    <property type="evidence" value="ECO:0007669"/>
    <property type="project" value="UniProtKB-UniRule"/>
</dbReference>
<sequence length="511" mass="56872">MDQRSKMTMRRLGKPFLWFSAISFALVSVLLSFNTFPPATVLSETPTSSGDLLGNIVSSVLSPSSAFIDNVVSLIEQVLRRGHHHHHHRHRWQHHRRRRRRACDNSKWVSPLALEQNATLILTVDQKGCANFSSVQKAIDTVPDYSPNRTLIILDSGVYRFLLHATSPTFLLVDCDSDNRWREKVFVWANKTNITMQGQGFLNTSIAWNDTANSTGGTIYSASVSIFSFNFIAYNISFQASSPPSNDLVLLLATLFPIIHGVMQNTAPPASPGDVGAQAVALRIAGDQAALYGCGFYGAQDTLLDERGRHYFRECFIEGSIDFIFGNSRSLYELGVRHIAMQACTINSIAKQATSDVGGVTGCITAHGRSSATEKTGFSFVNCSIGGTGKVWLGRAWGPYATVVFSRTYMASIIAPEGWNDWNDPSRDQSVYFGEYECMGPGANYTLRTSYAKQLDQCQAASFMDISYVEGKDWVLPPNHNNWYNPCEKRRHRSHIRTNQAEMDDQKAEDM</sequence>
<evidence type="ECO:0000256" key="6">
    <source>
        <dbReference type="ARBA" id="ARBA00047928"/>
    </source>
</evidence>
<evidence type="ECO:0000256" key="1">
    <source>
        <dbReference type="ARBA" id="ARBA00005184"/>
    </source>
</evidence>
<evidence type="ECO:0000256" key="2">
    <source>
        <dbReference type="ARBA" id="ARBA00008891"/>
    </source>
</evidence>
<evidence type="ECO:0000256" key="8">
    <source>
        <dbReference type="RuleBase" id="RU000589"/>
    </source>
</evidence>
<proteinExistence type="inferred from homology"/>
<dbReference type="InterPro" id="IPR000070">
    <property type="entry name" value="Pectinesterase_cat"/>
</dbReference>